<dbReference type="AlphaFoldDB" id="A0A183G8F7"/>
<dbReference type="EMBL" id="UZAH01030494">
    <property type="protein sequence ID" value="VDP10753.1"/>
    <property type="molecule type" value="Genomic_DNA"/>
</dbReference>
<evidence type="ECO:0000313" key="3">
    <source>
        <dbReference type="Proteomes" id="UP000050761"/>
    </source>
</evidence>
<feature type="signal peptide" evidence="1">
    <location>
        <begin position="1"/>
        <end position="36"/>
    </location>
</feature>
<gene>
    <name evidence="2" type="ORF">HPBE_LOCUS18149</name>
</gene>
<proteinExistence type="predicted"/>
<protein>
    <submittedName>
        <fullName evidence="4">Secreted protein</fullName>
    </submittedName>
</protein>
<feature type="chain" id="PRO_5044551911" evidence="1">
    <location>
        <begin position="37"/>
        <end position="111"/>
    </location>
</feature>
<accession>A0A3P8ENY5</accession>
<reference evidence="4" key="2">
    <citation type="submission" date="2019-09" db="UniProtKB">
        <authorList>
            <consortium name="WormBaseParasite"/>
        </authorList>
    </citation>
    <scope>IDENTIFICATION</scope>
</reference>
<keyword evidence="1" id="KW-0732">Signal</keyword>
<dbReference type="Proteomes" id="UP000050761">
    <property type="component" value="Unassembled WGS sequence"/>
</dbReference>
<organism evidence="3 4">
    <name type="scientific">Heligmosomoides polygyrus</name>
    <name type="common">Parasitic roundworm</name>
    <dbReference type="NCBI Taxonomy" id="6339"/>
    <lineage>
        <taxon>Eukaryota</taxon>
        <taxon>Metazoa</taxon>
        <taxon>Ecdysozoa</taxon>
        <taxon>Nematoda</taxon>
        <taxon>Chromadorea</taxon>
        <taxon>Rhabditida</taxon>
        <taxon>Rhabditina</taxon>
        <taxon>Rhabditomorpha</taxon>
        <taxon>Strongyloidea</taxon>
        <taxon>Heligmosomidae</taxon>
        <taxon>Heligmosomoides</taxon>
    </lineage>
</organism>
<evidence type="ECO:0000313" key="4">
    <source>
        <dbReference type="WBParaSite" id="HPBE_0001815001-mRNA-1"/>
    </source>
</evidence>
<evidence type="ECO:0000313" key="2">
    <source>
        <dbReference type="EMBL" id="VDP10753.1"/>
    </source>
</evidence>
<name>A0A183G8F7_HELPZ</name>
<accession>A0A183G8F7</accession>
<keyword evidence="3" id="KW-1185">Reference proteome</keyword>
<evidence type="ECO:0000256" key="1">
    <source>
        <dbReference type="SAM" id="SignalP"/>
    </source>
</evidence>
<dbReference type="WBParaSite" id="HPBE_0001815001-mRNA-1">
    <property type="protein sequence ID" value="HPBE_0001815001-mRNA-1"/>
    <property type="gene ID" value="HPBE_0001815001"/>
</dbReference>
<sequence>MSACRPCVASFVMPSSNLAAWRIALLLVAFFQVSSAVVTVGNRTREITAASFSFIRHHLILAALALCLEAEGGLKLAGNSDDEQAMVSQRGGVIRKTAVSSQLELALGVQA</sequence>
<reference evidence="2 3" key="1">
    <citation type="submission" date="2018-11" db="EMBL/GenBank/DDBJ databases">
        <authorList>
            <consortium name="Pathogen Informatics"/>
        </authorList>
    </citation>
    <scope>NUCLEOTIDE SEQUENCE [LARGE SCALE GENOMIC DNA]</scope>
</reference>